<feature type="compositionally biased region" description="Basic and acidic residues" evidence="1">
    <location>
        <begin position="96"/>
        <end position="108"/>
    </location>
</feature>
<dbReference type="Pfam" id="PF20089">
    <property type="entry name" value="DUF6481"/>
    <property type="match status" value="1"/>
</dbReference>
<keyword evidence="3" id="KW-1185">Reference proteome</keyword>
<accession>A0ABQ5Z4T0</accession>
<feature type="region of interest" description="Disordered" evidence="1">
    <location>
        <begin position="87"/>
        <end position="115"/>
    </location>
</feature>
<evidence type="ECO:0008006" key="4">
    <source>
        <dbReference type="Google" id="ProtNLM"/>
    </source>
</evidence>
<organism evidence="2 3">
    <name type="scientific">Sphingomonas astaxanthinifaciens DSM 22298</name>
    <dbReference type="NCBI Taxonomy" id="1123267"/>
    <lineage>
        <taxon>Bacteria</taxon>
        <taxon>Pseudomonadati</taxon>
        <taxon>Pseudomonadota</taxon>
        <taxon>Alphaproteobacteria</taxon>
        <taxon>Sphingomonadales</taxon>
        <taxon>Sphingomonadaceae</taxon>
        <taxon>Sphingomonas</taxon>
    </lineage>
</organism>
<comment type="caution">
    <text evidence="2">The sequence shown here is derived from an EMBL/GenBank/DDBJ whole genome shotgun (WGS) entry which is preliminary data.</text>
</comment>
<reference evidence="3" key="1">
    <citation type="journal article" date="2019" name="Int. J. Syst. Evol. Microbiol.">
        <title>The Global Catalogue of Microorganisms (GCM) 10K type strain sequencing project: providing services to taxonomists for standard genome sequencing and annotation.</title>
        <authorList>
            <consortium name="The Broad Institute Genomics Platform"/>
            <consortium name="The Broad Institute Genome Sequencing Center for Infectious Disease"/>
            <person name="Wu L."/>
            <person name="Ma J."/>
        </authorList>
    </citation>
    <scope>NUCLEOTIDE SEQUENCE [LARGE SCALE GENOMIC DNA]</scope>
    <source>
        <strain evidence="3">NBRC 102146</strain>
    </source>
</reference>
<evidence type="ECO:0000313" key="2">
    <source>
        <dbReference type="EMBL" id="GLR47804.1"/>
    </source>
</evidence>
<proteinExistence type="predicted"/>
<dbReference type="Proteomes" id="UP001156703">
    <property type="component" value="Unassembled WGS sequence"/>
</dbReference>
<sequence length="115" mass="12374">MASFKDPSFQDRVAAAGNARHKALAQLKAKPAPDAAELAAKREAWEAEQLRLAAERTAKREAAARLKAEKAARKAADLEAAKAAAELKAARLKPASPEEMKAARDARYAARKARK</sequence>
<evidence type="ECO:0000256" key="1">
    <source>
        <dbReference type="SAM" id="MobiDB-lite"/>
    </source>
</evidence>
<dbReference type="InterPro" id="IPR045510">
    <property type="entry name" value="DUF6481"/>
</dbReference>
<protein>
    <recommendedName>
        <fullName evidence="4">Colicin import membrane protein</fullName>
    </recommendedName>
</protein>
<name>A0ABQ5Z4T0_9SPHN</name>
<evidence type="ECO:0000313" key="3">
    <source>
        <dbReference type="Proteomes" id="UP001156703"/>
    </source>
</evidence>
<dbReference type="EMBL" id="BSOO01000013">
    <property type="protein sequence ID" value="GLR47804.1"/>
    <property type="molecule type" value="Genomic_DNA"/>
</dbReference>
<gene>
    <name evidence="2" type="ORF">GCM10007925_15170</name>
</gene>